<protein>
    <submittedName>
        <fullName evidence="10">AI-2E family transporter</fullName>
    </submittedName>
</protein>
<keyword evidence="7 9" id="KW-0472">Membrane</keyword>
<evidence type="ECO:0000256" key="2">
    <source>
        <dbReference type="ARBA" id="ARBA00009773"/>
    </source>
</evidence>
<dbReference type="EMBL" id="CP046904">
    <property type="protein sequence ID" value="QGZ38168.1"/>
    <property type="molecule type" value="Genomic_DNA"/>
</dbReference>
<dbReference type="Pfam" id="PF01594">
    <property type="entry name" value="AI-2E_transport"/>
    <property type="match status" value="1"/>
</dbReference>
<feature type="compositionally biased region" description="Basic residues" evidence="8">
    <location>
        <begin position="1"/>
        <end position="10"/>
    </location>
</feature>
<dbReference type="Proteomes" id="UP000437862">
    <property type="component" value="Chromosome"/>
</dbReference>
<evidence type="ECO:0000256" key="7">
    <source>
        <dbReference type="ARBA" id="ARBA00023136"/>
    </source>
</evidence>
<evidence type="ECO:0000313" key="10">
    <source>
        <dbReference type="EMBL" id="QGZ38168.1"/>
    </source>
</evidence>
<evidence type="ECO:0000256" key="6">
    <source>
        <dbReference type="ARBA" id="ARBA00022989"/>
    </source>
</evidence>
<feature type="transmembrane region" description="Helical" evidence="9">
    <location>
        <begin position="562"/>
        <end position="583"/>
    </location>
</feature>
<dbReference type="InterPro" id="IPR002549">
    <property type="entry name" value="AI-2E-like"/>
</dbReference>
<keyword evidence="6 9" id="KW-1133">Transmembrane helix</keyword>
<evidence type="ECO:0000256" key="3">
    <source>
        <dbReference type="ARBA" id="ARBA00022448"/>
    </source>
</evidence>
<gene>
    <name evidence="10" type="ORF">GO485_03295</name>
</gene>
<accession>A0ABX6FNY9</accession>
<dbReference type="PANTHER" id="PTHR21716:SF53">
    <property type="entry name" value="PERMEASE PERM-RELATED"/>
    <property type="match status" value="1"/>
</dbReference>
<evidence type="ECO:0000256" key="4">
    <source>
        <dbReference type="ARBA" id="ARBA00022475"/>
    </source>
</evidence>
<keyword evidence="4" id="KW-1003">Cell membrane</keyword>
<comment type="similarity">
    <text evidence="2">Belongs to the autoinducer-2 exporter (AI-2E) (TC 2.A.86) family.</text>
</comment>
<organism evidence="10 11">
    <name type="scientific">Pseudoduganella flava</name>
    <dbReference type="NCBI Taxonomy" id="871742"/>
    <lineage>
        <taxon>Bacteria</taxon>
        <taxon>Pseudomonadati</taxon>
        <taxon>Pseudomonadota</taxon>
        <taxon>Betaproteobacteria</taxon>
        <taxon>Burkholderiales</taxon>
        <taxon>Oxalobacteraceae</taxon>
        <taxon>Telluria group</taxon>
        <taxon>Pseudoduganella</taxon>
    </lineage>
</organism>
<reference evidence="10 11" key="1">
    <citation type="submission" date="2019-12" db="EMBL/GenBank/DDBJ databases">
        <title>Draft Genome Sequences of Six Type Strains of the Genus Massilia.</title>
        <authorList>
            <person name="Miess H."/>
            <person name="Frediansyah A."/>
            <person name="Goeker M."/>
            <person name="Gross H."/>
        </authorList>
    </citation>
    <scope>NUCLEOTIDE SEQUENCE [LARGE SCALE GENOMIC DNA]</scope>
    <source>
        <strain evidence="10 11">DSM 26639</strain>
    </source>
</reference>
<feature type="transmembrane region" description="Helical" evidence="9">
    <location>
        <begin position="441"/>
        <end position="464"/>
    </location>
</feature>
<feature type="compositionally biased region" description="Low complexity" evidence="8">
    <location>
        <begin position="154"/>
        <end position="164"/>
    </location>
</feature>
<name>A0ABX6FNY9_9BURK</name>
<feature type="transmembrane region" description="Helical" evidence="9">
    <location>
        <begin position="528"/>
        <end position="556"/>
    </location>
</feature>
<proteinExistence type="inferred from homology"/>
<evidence type="ECO:0000313" key="11">
    <source>
        <dbReference type="Proteomes" id="UP000437862"/>
    </source>
</evidence>
<comment type="subcellular location">
    <subcellularLocation>
        <location evidence="1">Cell membrane</location>
        <topology evidence="1">Multi-pass membrane protein</topology>
    </subcellularLocation>
</comment>
<feature type="compositionally biased region" description="Low complexity" evidence="8">
    <location>
        <begin position="44"/>
        <end position="60"/>
    </location>
</feature>
<feature type="compositionally biased region" description="Basic residues" evidence="8">
    <location>
        <begin position="110"/>
        <end position="131"/>
    </location>
</feature>
<sequence>MGHGRRRVPRAQHGPRVQRLCVASGRAARRRRRIDRHRVDVGPRSRARAGPAARGRQQPADDGERHVEHHQPAAGPDLDGSEHDACQHAQFRHLTRRTRDDHHHQGSTRLARRGGTRLRRRCERAGRRRAARAAATDPGRRPGAGQQGHVSRQPAARPGRRAAGAEGGPCDGGAAVESGGGIGAAQPAGRCGGRDVRRAARGRRCGRAQGGAALGRGLVRAARAAAPAPAGTGRSGAVRARAGRAGRRQAVDQHTTGRGRRRPQSRAGDAVLWSNAAVCRPFFPDLPPLPVNRVVTATCLIAILHFGRGVLQPIVLALVLSLALAPLIRAIGTLGLARVHAIFAALALVFAAVAAAGTVLGAQMLALTAELPQYRAEIRAKLEEVRVLTEQPLARLPADLLGDEPLAGGHDGAATLPAGAVQPVPVEIRTRATTQDTLAKAVAVVSGPLGAAGLVLVLLIFILLDHENLRDRIIRLTGQREVSRTIRGLEDAAHGVSRFFFSQFVVNLVFGAVSGIALWLLGLPHAALWGALCAVLRFVPYIGALIAAAGIGLFAAAVDPGWALAVYAMVLFGVLEVLVANVVEPRVYGHSSGMSPLAVIVSALFWSALWGPVGLLLSTPLTLCLVVAGRYIKELEPVSILLAESPNASDAQRFYHRVLSGDAAAIIRDARAFLRKYTLARYCDQVLLPGLALASADLRGSQASQDVGAQQQRLRATIAMVADTLDAGAGTAARRTGRRSVSLLNETIGAHLRHAREERLGRWQGSLDVPERSIVLCASLEGVREEFLSELLVLALREAEIDARSVVLGKPDDDDPPDAERLVSSVIVAWPMDTAPDVWYEAVAQLRDVLPDVPLVTIQPRGMAEMAEKADPGALAQRVDLVLQSFEEALAFVAPVKSASQR</sequence>
<feature type="compositionally biased region" description="Low complexity" evidence="8">
    <location>
        <begin position="225"/>
        <end position="240"/>
    </location>
</feature>
<feature type="transmembrane region" description="Helical" evidence="9">
    <location>
        <begin position="595"/>
        <end position="617"/>
    </location>
</feature>
<feature type="region of interest" description="Disordered" evidence="8">
    <location>
        <begin position="1"/>
        <end position="171"/>
    </location>
</feature>
<evidence type="ECO:0000256" key="9">
    <source>
        <dbReference type="SAM" id="Phobius"/>
    </source>
</evidence>
<keyword evidence="3" id="KW-0813">Transport</keyword>
<feature type="transmembrane region" description="Helical" evidence="9">
    <location>
        <begin position="342"/>
        <end position="369"/>
    </location>
</feature>
<feature type="compositionally biased region" description="Basic residues" evidence="8">
    <location>
        <begin position="27"/>
        <end position="36"/>
    </location>
</feature>
<feature type="transmembrane region" description="Helical" evidence="9">
    <location>
        <begin position="499"/>
        <end position="521"/>
    </location>
</feature>
<feature type="region of interest" description="Disordered" evidence="8">
    <location>
        <begin position="225"/>
        <end position="267"/>
    </location>
</feature>
<keyword evidence="5 9" id="KW-0812">Transmembrane</keyword>
<feature type="transmembrane region" description="Helical" evidence="9">
    <location>
        <begin position="314"/>
        <end position="336"/>
    </location>
</feature>
<keyword evidence="11" id="KW-1185">Reference proteome</keyword>
<evidence type="ECO:0000256" key="8">
    <source>
        <dbReference type="SAM" id="MobiDB-lite"/>
    </source>
</evidence>
<evidence type="ECO:0000256" key="5">
    <source>
        <dbReference type="ARBA" id="ARBA00022692"/>
    </source>
</evidence>
<evidence type="ECO:0000256" key="1">
    <source>
        <dbReference type="ARBA" id="ARBA00004651"/>
    </source>
</evidence>
<dbReference type="PANTHER" id="PTHR21716">
    <property type="entry name" value="TRANSMEMBRANE PROTEIN"/>
    <property type="match status" value="1"/>
</dbReference>
<feature type="compositionally biased region" description="Low complexity" evidence="8">
    <location>
        <begin position="132"/>
        <end position="144"/>
    </location>
</feature>
<feature type="compositionally biased region" description="Basic and acidic residues" evidence="8">
    <location>
        <begin position="62"/>
        <end position="71"/>
    </location>
</feature>